<dbReference type="GO" id="GO:0005509">
    <property type="term" value="F:calcium ion binding"/>
    <property type="evidence" value="ECO:0007669"/>
    <property type="project" value="InterPro"/>
</dbReference>
<keyword evidence="2" id="KW-0106">Calcium</keyword>
<dbReference type="InterPro" id="IPR011992">
    <property type="entry name" value="EF-hand-dom_pair"/>
</dbReference>
<proteinExistence type="predicted"/>
<feature type="compositionally biased region" description="Polar residues" evidence="3">
    <location>
        <begin position="21"/>
        <end position="33"/>
    </location>
</feature>
<evidence type="ECO:0000256" key="3">
    <source>
        <dbReference type="SAM" id="MobiDB-lite"/>
    </source>
</evidence>
<dbReference type="PROSITE" id="PS50222">
    <property type="entry name" value="EF_HAND_2"/>
    <property type="match status" value="1"/>
</dbReference>
<dbReference type="EMBL" id="FQNC01000088">
    <property type="protein sequence ID" value="SGZ27575.1"/>
    <property type="molecule type" value="Genomic_DNA"/>
</dbReference>
<evidence type="ECO:0000313" key="5">
    <source>
        <dbReference type="EMBL" id="SGZ27575.1"/>
    </source>
</evidence>
<accession>A0A2X0MMN3</accession>
<keyword evidence="6" id="KW-1185">Reference proteome</keyword>
<evidence type="ECO:0000256" key="2">
    <source>
        <dbReference type="ARBA" id="ARBA00022837"/>
    </source>
</evidence>
<dbReference type="PROSITE" id="PS00018">
    <property type="entry name" value="EF_HAND_1"/>
    <property type="match status" value="1"/>
</dbReference>
<protein>
    <submittedName>
        <fullName evidence="5">BQ5605_C026g10130 protein</fullName>
    </submittedName>
</protein>
<dbReference type="InterPro" id="IPR050403">
    <property type="entry name" value="Myosin_RLC"/>
</dbReference>
<feature type="region of interest" description="Disordered" evidence="3">
    <location>
        <begin position="1"/>
        <end position="33"/>
    </location>
</feature>
<dbReference type="Pfam" id="PF13405">
    <property type="entry name" value="EF-hand_6"/>
    <property type="match status" value="1"/>
</dbReference>
<evidence type="ECO:0000256" key="1">
    <source>
        <dbReference type="ARBA" id="ARBA00022737"/>
    </source>
</evidence>
<dbReference type="SUPFAM" id="SSF47473">
    <property type="entry name" value="EF-hand"/>
    <property type="match status" value="1"/>
</dbReference>
<dbReference type="SMART" id="SM00054">
    <property type="entry name" value="EFh"/>
    <property type="match status" value="2"/>
</dbReference>
<keyword evidence="1" id="KW-0677">Repeat</keyword>
<organism evidence="5 6">
    <name type="scientific">Microbotryum silenes-dioicae</name>
    <dbReference type="NCBI Taxonomy" id="796604"/>
    <lineage>
        <taxon>Eukaryota</taxon>
        <taxon>Fungi</taxon>
        <taxon>Dikarya</taxon>
        <taxon>Basidiomycota</taxon>
        <taxon>Pucciniomycotina</taxon>
        <taxon>Microbotryomycetes</taxon>
        <taxon>Microbotryales</taxon>
        <taxon>Microbotryaceae</taxon>
        <taxon>Microbotryum</taxon>
    </lineage>
</organism>
<evidence type="ECO:0000259" key="4">
    <source>
        <dbReference type="PROSITE" id="PS50222"/>
    </source>
</evidence>
<name>A0A2X0MMN3_9BASI</name>
<dbReference type="AlphaFoldDB" id="A0A2X0MMN3"/>
<dbReference type="InterPro" id="IPR018247">
    <property type="entry name" value="EF_Hand_1_Ca_BS"/>
</dbReference>
<dbReference type="PANTHER" id="PTHR23049">
    <property type="entry name" value="MYOSIN REGULATORY LIGHT CHAIN 2"/>
    <property type="match status" value="1"/>
</dbReference>
<reference evidence="5 6" key="1">
    <citation type="submission" date="2016-11" db="EMBL/GenBank/DDBJ databases">
        <authorList>
            <person name="Jaros S."/>
            <person name="Januszkiewicz K."/>
            <person name="Wedrychowicz H."/>
        </authorList>
    </citation>
    <scope>NUCLEOTIDE SEQUENCE [LARGE SCALE GENOMIC DNA]</scope>
</reference>
<dbReference type="STRING" id="796604.A0A2X0MMN3"/>
<dbReference type="Gene3D" id="1.10.238.10">
    <property type="entry name" value="EF-hand"/>
    <property type="match status" value="2"/>
</dbReference>
<gene>
    <name evidence="5" type="primary">BQ5605_C026g10130</name>
    <name evidence="5" type="ORF">BQ5605_C026G10130</name>
</gene>
<dbReference type="CDD" id="cd00051">
    <property type="entry name" value="EFh"/>
    <property type="match status" value="1"/>
</dbReference>
<dbReference type="InterPro" id="IPR002048">
    <property type="entry name" value="EF_hand_dom"/>
</dbReference>
<evidence type="ECO:0000313" key="6">
    <source>
        <dbReference type="Proteomes" id="UP000249464"/>
    </source>
</evidence>
<dbReference type="Proteomes" id="UP000249464">
    <property type="component" value="Unassembled WGS sequence"/>
</dbReference>
<feature type="domain" description="EF-hand" evidence="4">
    <location>
        <begin position="42"/>
        <end position="77"/>
    </location>
</feature>
<sequence>MSTTLSAHPNLIGLGRPHSGRGTSSSGHPRESSASFKLFDPAQVQVFKEAFSLLDTNSDGYITPSDLSTLLTQLGQPNSEKSIAQLLHSTGLGPEEMMEAKDGGKGINFTMFVTMMVRAKIFFIFVNEPPAHIKLLNFFRSSLKKASHLSPLSPTSELSEAFSSFDPTHSGLIRGRDLHALKKCLKDEGDGMSEQEIERLFSGPFMDRDGSFRYRDLCQTLRVTDGGDDE</sequence>